<evidence type="ECO:0000313" key="14">
    <source>
        <dbReference type="EMBL" id="MEN2743444.1"/>
    </source>
</evidence>
<keyword evidence="4 10" id="KW-0479">Metal-binding</keyword>
<dbReference type="HAMAP" id="MF_00097">
    <property type="entry name" value="TMP_synthase"/>
    <property type="match status" value="1"/>
</dbReference>
<organism evidence="14 15">
    <name type="scientific">Sinomonas halotolerans</name>
    <dbReference type="NCBI Taxonomy" id="1644133"/>
    <lineage>
        <taxon>Bacteria</taxon>
        <taxon>Bacillati</taxon>
        <taxon>Actinomycetota</taxon>
        <taxon>Actinomycetes</taxon>
        <taxon>Micrococcales</taxon>
        <taxon>Micrococcaceae</taxon>
        <taxon>Sinomonas</taxon>
    </lineage>
</organism>
<feature type="binding site" evidence="10">
    <location>
        <begin position="149"/>
        <end position="151"/>
    </location>
    <ligand>
        <name>2-[(2R,5Z)-2-carboxy-4-methylthiazol-5(2H)-ylidene]ethyl phosphate</name>
        <dbReference type="ChEBI" id="CHEBI:62899"/>
    </ligand>
</feature>
<evidence type="ECO:0000256" key="7">
    <source>
        <dbReference type="ARBA" id="ARBA00047334"/>
    </source>
</evidence>
<dbReference type="CDD" id="cd00564">
    <property type="entry name" value="TMP_TenI"/>
    <property type="match status" value="1"/>
</dbReference>
<dbReference type="GO" id="GO:0004789">
    <property type="term" value="F:thiamine-phosphate diphosphorylase activity"/>
    <property type="evidence" value="ECO:0007669"/>
    <property type="project" value="UniProtKB-EC"/>
</dbReference>
<dbReference type="InterPro" id="IPR036206">
    <property type="entry name" value="ThiamineP_synth_sf"/>
</dbReference>
<feature type="binding site" evidence="10">
    <location>
        <position position="108"/>
    </location>
    <ligand>
        <name>4-amino-2-methyl-5-(diphosphooxymethyl)pyrimidine</name>
        <dbReference type="ChEBI" id="CHEBI:57841"/>
    </ligand>
</feature>
<comment type="similarity">
    <text evidence="10 11">Belongs to the thiamine-phosphate synthase family.</text>
</comment>
<feature type="binding site" evidence="10">
    <location>
        <position position="70"/>
    </location>
    <ligand>
        <name>Mg(2+)</name>
        <dbReference type="ChEBI" id="CHEBI:18420"/>
    </ligand>
</feature>
<comment type="catalytic activity">
    <reaction evidence="8 10 11">
        <text>2-(2-carboxy-4-methylthiazol-5-yl)ethyl phosphate + 4-amino-2-methyl-5-(diphosphooxymethyl)pyrimidine + 2 H(+) = thiamine phosphate + CO2 + diphosphate</text>
        <dbReference type="Rhea" id="RHEA:47848"/>
        <dbReference type="ChEBI" id="CHEBI:15378"/>
        <dbReference type="ChEBI" id="CHEBI:16526"/>
        <dbReference type="ChEBI" id="CHEBI:33019"/>
        <dbReference type="ChEBI" id="CHEBI:37575"/>
        <dbReference type="ChEBI" id="CHEBI:57841"/>
        <dbReference type="ChEBI" id="CHEBI:62890"/>
        <dbReference type="EC" id="2.5.1.3"/>
    </reaction>
</comment>
<evidence type="ECO:0000256" key="5">
    <source>
        <dbReference type="ARBA" id="ARBA00022842"/>
    </source>
</evidence>
<keyword evidence="3 10" id="KW-0808">Transferase</keyword>
<comment type="catalytic activity">
    <reaction evidence="9 10 11">
        <text>2-[(2R,5Z)-2-carboxy-4-methylthiazol-5(2H)-ylidene]ethyl phosphate + 4-amino-2-methyl-5-(diphosphooxymethyl)pyrimidine + 2 H(+) = thiamine phosphate + CO2 + diphosphate</text>
        <dbReference type="Rhea" id="RHEA:47844"/>
        <dbReference type="ChEBI" id="CHEBI:15378"/>
        <dbReference type="ChEBI" id="CHEBI:16526"/>
        <dbReference type="ChEBI" id="CHEBI:33019"/>
        <dbReference type="ChEBI" id="CHEBI:37575"/>
        <dbReference type="ChEBI" id="CHEBI:57841"/>
        <dbReference type="ChEBI" id="CHEBI:62899"/>
        <dbReference type="EC" id="2.5.1.3"/>
    </reaction>
</comment>
<evidence type="ECO:0000256" key="8">
    <source>
        <dbReference type="ARBA" id="ARBA00047851"/>
    </source>
</evidence>
<evidence type="ECO:0000256" key="2">
    <source>
        <dbReference type="ARBA" id="ARBA00005165"/>
    </source>
</evidence>
<dbReference type="RefSeq" id="WP_345882974.1">
    <property type="nucleotide sequence ID" value="NZ_JBDFRB010000002.1"/>
</dbReference>
<protein>
    <recommendedName>
        <fullName evidence="10">Thiamine-phosphate synthase</fullName>
        <shortName evidence="10">TP synthase</shortName>
        <shortName evidence="10">TPS</shortName>
        <ecNumber evidence="10">2.5.1.3</ecNumber>
    </recommendedName>
    <alternativeName>
        <fullName evidence="10">Thiamine-phosphate pyrophosphorylase</fullName>
        <shortName evidence="10">TMP pyrophosphorylase</shortName>
        <shortName evidence="10">TMP-PPase</shortName>
    </alternativeName>
</protein>
<comment type="cofactor">
    <cofactor evidence="10">
        <name>Mg(2+)</name>
        <dbReference type="ChEBI" id="CHEBI:18420"/>
    </cofactor>
    <text evidence="10">Binds 1 Mg(2+) ion per subunit.</text>
</comment>
<feature type="binding site" evidence="10">
    <location>
        <position position="192"/>
    </location>
    <ligand>
        <name>2-[(2R,5Z)-2-carboxy-4-methylthiazol-5(2H)-ylidene]ethyl phosphate</name>
        <dbReference type="ChEBI" id="CHEBI:62899"/>
    </ligand>
</feature>
<evidence type="ECO:0000256" key="9">
    <source>
        <dbReference type="ARBA" id="ARBA00047883"/>
    </source>
</evidence>
<dbReference type="InterPro" id="IPR022998">
    <property type="entry name" value="ThiamineP_synth_TenI"/>
</dbReference>
<keyword evidence="5 10" id="KW-0460">Magnesium</keyword>
<keyword evidence="6 10" id="KW-0784">Thiamine biosynthesis</keyword>
<evidence type="ECO:0000256" key="10">
    <source>
        <dbReference type="HAMAP-Rule" id="MF_00097"/>
    </source>
</evidence>
<evidence type="ECO:0000259" key="13">
    <source>
        <dbReference type="Pfam" id="PF02581"/>
    </source>
</evidence>
<sequence length="244" mass="25490">MLLRDAQLYVCTDARKDRGDFEEFLDAAFSGGVDIIQLRDKGIEAAEELELLAVLRAVAERHGKLWSVNDRADIAVLSGAPVFHVGQKDLPLAALRRIVDPAVAVGISTHSPEQVDAALAAGAPGSRPEAAGPGAPRLDYFCTGPLWATPTKPGRAAVGLGLVEHAARRTRESLDAAQSPGQAPLPWFAIGGIDHGNVGQVVDAGASRVVVVRAITDASDPADAAARLRSQLPALPTLPQTARA</sequence>
<feature type="binding site" evidence="10">
    <location>
        <position position="152"/>
    </location>
    <ligand>
        <name>4-amino-2-methyl-5-(diphosphooxymethyl)pyrimidine</name>
        <dbReference type="ChEBI" id="CHEBI:57841"/>
    </ligand>
</feature>
<evidence type="ECO:0000256" key="6">
    <source>
        <dbReference type="ARBA" id="ARBA00022977"/>
    </source>
</evidence>
<evidence type="ECO:0000313" key="15">
    <source>
        <dbReference type="Proteomes" id="UP001422074"/>
    </source>
</evidence>
<dbReference type="SUPFAM" id="SSF51391">
    <property type="entry name" value="Thiamin phosphate synthase"/>
    <property type="match status" value="1"/>
</dbReference>
<feature type="binding site" evidence="10">
    <location>
        <position position="89"/>
    </location>
    <ligand>
        <name>Mg(2+)</name>
        <dbReference type="ChEBI" id="CHEBI:18420"/>
    </ligand>
</feature>
<evidence type="ECO:0000256" key="3">
    <source>
        <dbReference type="ARBA" id="ARBA00022679"/>
    </source>
</evidence>
<dbReference type="NCBIfam" id="TIGR00693">
    <property type="entry name" value="thiE"/>
    <property type="match status" value="1"/>
</dbReference>
<name>A0ABU9WW97_9MICC</name>
<dbReference type="EC" id="2.5.1.3" evidence="10"/>
<comment type="caution">
    <text evidence="10">Lacks conserved residue(s) required for the propagation of feature annotation.</text>
</comment>
<gene>
    <name evidence="10 14" type="primary">thiE</name>
    <name evidence="14" type="ORF">ABCQ75_02680</name>
</gene>
<proteinExistence type="inferred from homology"/>
<dbReference type="InterPro" id="IPR034291">
    <property type="entry name" value="TMP_synthase"/>
</dbReference>
<comment type="function">
    <text evidence="1 10">Condenses 4-methyl-5-(beta-hydroxyethyl)thiazole monophosphate (THZ-P) and 2-methyl-4-amino-5-hydroxymethyl pyrimidine pyrophosphate (HMP-PP) to form thiamine monophosphate (TMP).</text>
</comment>
<dbReference type="Pfam" id="PF02581">
    <property type="entry name" value="TMP-TENI"/>
    <property type="match status" value="1"/>
</dbReference>
<dbReference type="EMBL" id="JBDFRB010000002">
    <property type="protein sequence ID" value="MEN2743444.1"/>
    <property type="molecule type" value="Genomic_DNA"/>
</dbReference>
<feature type="binding site" evidence="10">
    <location>
        <begin position="37"/>
        <end position="41"/>
    </location>
    <ligand>
        <name>4-amino-2-methyl-5-(diphosphooxymethyl)pyrimidine</name>
        <dbReference type="ChEBI" id="CHEBI:57841"/>
    </ligand>
</feature>
<dbReference type="Proteomes" id="UP001422074">
    <property type="component" value="Unassembled WGS sequence"/>
</dbReference>
<comment type="caution">
    <text evidence="14">The sequence shown here is derived from an EMBL/GenBank/DDBJ whole genome shotgun (WGS) entry which is preliminary data.</text>
</comment>
<dbReference type="PANTHER" id="PTHR20857">
    <property type="entry name" value="THIAMINE-PHOSPHATE PYROPHOSPHORYLASE"/>
    <property type="match status" value="1"/>
</dbReference>
<evidence type="ECO:0000256" key="1">
    <source>
        <dbReference type="ARBA" id="ARBA00003814"/>
    </source>
</evidence>
<comment type="catalytic activity">
    <reaction evidence="7 10 11">
        <text>4-methyl-5-(2-phosphooxyethyl)-thiazole + 4-amino-2-methyl-5-(diphosphooxymethyl)pyrimidine + H(+) = thiamine phosphate + diphosphate</text>
        <dbReference type="Rhea" id="RHEA:22328"/>
        <dbReference type="ChEBI" id="CHEBI:15378"/>
        <dbReference type="ChEBI" id="CHEBI:33019"/>
        <dbReference type="ChEBI" id="CHEBI:37575"/>
        <dbReference type="ChEBI" id="CHEBI:57841"/>
        <dbReference type="ChEBI" id="CHEBI:58296"/>
        <dbReference type="EC" id="2.5.1.3"/>
    </reaction>
</comment>
<dbReference type="PANTHER" id="PTHR20857:SF15">
    <property type="entry name" value="THIAMINE-PHOSPHATE SYNTHASE"/>
    <property type="match status" value="1"/>
</dbReference>
<accession>A0ABU9WW97</accession>
<dbReference type="Gene3D" id="3.20.20.70">
    <property type="entry name" value="Aldolase class I"/>
    <property type="match status" value="1"/>
</dbReference>
<comment type="pathway">
    <text evidence="2 10 12">Cofactor biosynthesis; thiamine diphosphate biosynthesis; thiamine phosphate from 4-amino-2-methyl-5-diphosphomethylpyrimidine and 4-methyl-5-(2-phosphoethyl)-thiazole: step 1/1.</text>
</comment>
<reference evidence="14 15" key="1">
    <citation type="submission" date="2024-05" db="EMBL/GenBank/DDBJ databases">
        <title>Sinomonas sp. nov., isolated from a waste landfill.</title>
        <authorList>
            <person name="Zhao Y."/>
        </authorList>
    </citation>
    <scope>NUCLEOTIDE SEQUENCE [LARGE SCALE GENOMIC DNA]</scope>
    <source>
        <strain evidence="14 15">CCTCC AB2014300</strain>
    </source>
</reference>
<evidence type="ECO:0000256" key="11">
    <source>
        <dbReference type="RuleBase" id="RU003826"/>
    </source>
</evidence>
<dbReference type="InterPro" id="IPR013785">
    <property type="entry name" value="Aldolase_TIM"/>
</dbReference>
<feature type="binding site" evidence="10">
    <location>
        <position position="69"/>
    </location>
    <ligand>
        <name>4-amino-2-methyl-5-(diphosphooxymethyl)pyrimidine</name>
        <dbReference type="ChEBI" id="CHEBI:57841"/>
    </ligand>
</feature>
<evidence type="ECO:0000256" key="12">
    <source>
        <dbReference type="RuleBase" id="RU004253"/>
    </source>
</evidence>
<keyword evidence="15" id="KW-1185">Reference proteome</keyword>
<evidence type="ECO:0000256" key="4">
    <source>
        <dbReference type="ARBA" id="ARBA00022723"/>
    </source>
</evidence>
<feature type="domain" description="Thiamine phosphate synthase/TenI" evidence="13">
    <location>
        <begin position="8"/>
        <end position="215"/>
    </location>
</feature>